<dbReference type="Pfam" id="PF07690">
    <property type="entry name" value="MFS_1"/>
    <property type="match status" value="1"/>
</dbReference>
<protein>
    <submittedName>
        <fullName evidence="9">Predicted arabinose efflux permease, MFS family</fullName>
    </submittedName>
</protein>
<dbReference type="RefSeq" id="WP_092641102.1">
    <property type="nucleotide sequence ID" value="NZ_FNID01000023.1"/>
</dbReference>
<evidence type="ECO:0000256" key="2">
    <source>
        <dbReference type="ARBA" id="ARBA00022448"/>
    </source>
</evidence>
<keyword evidence="2" id="KW-0813">Transport</keyword>
<feature type="transmembrane region" description="Helical" evidence="7">
    <location>
        <begin position="223"/>
        <end position="241"/>
    </location>
</feature>
<comment type="subcellular location">
    <subcellularLocation>
        <location evidence="1">Cell membrane</location>
        <topology evidence="1">Multi-pass membrane protein</topology>
    </subcellularLocation>
</comment>
<reference evidence="9 10" key="1">
    <citation type="submission" date="2016-10" db="EMBL/GenBank/DDBJ databases">
        <authorList>
            <person name="de Groot N.N."/>
        </authorList>
    </citation>
    <scope>NUCLEOTIDE SEQUENCE [LARGE SCALE GENOMIC DNA]</scope>
    <source>
        <strain evidence="9 10">CGMCC 1.5012</strain>
    </source>
</reference>
<feature type="transmembrane region" description="Helical" evidence="7">
    <location>
        <begin position="139"/>
        <end position="163"/>
    </location>
</feature>
<dbReference type="InterPro" id="IPR011701">
    <property type="entry name" value="MFS"/>
</dbReference>
<dbReference type="InterPro" id="IPR005829">
    <property type="entry name" value="Sugar_transporter_CS"/>
</dbReference>
<dbReference type="EMBL" id="FNID01000023">
    <property type="protein sequence ID" value="SDN56806.1"/>
    <property type="molecule type" value="Genomic_DNA"/>
</dbReference>
<dbReference type="GO" id="GO:0022857">
    <property type="term" value="F:transmembrane transporter activity"/>
    <property type="evidence" value="ECO:0007669"/>
    <property type="project" value="InterPro"/>
</dbReference>
<feature type="transmembrane region" description="Helical" evidence="7">
    <location>
        <begin position="21"/>
        <end position="40"/>
    </location>
</feature>
<dbReference type="OrthoDB" id="9793283at2"/>
<keyword evidence="6 7" id="KW-0472">Membrane</keyword>
<keyword evidence="5 7" id="KW-1133">Transmembrane helix</keyword>
<dbReference type="GO" id="GO:0005886">
    <property type="term" value="C:plasma membrane"/>
    <property type="evidence" value="ECO:0007669"/>
    <property type="project" value="UniProtKB-SubCell"/>
</dbReference>
<dbReference type="PANTHER" id="PTHR23517:SF3">
    <property type="entry name" value="INTEGRAL MEMBRANE TRANSPORT PROTEIN"/>
    <property type="match status" value="1"/>
</dbReference>
<feature type="transmembrane region" description="Helical" evidence="7">
    <location>
        <begin position="289"/>
        <end position="309"/>
    </location>
</feature>
<feature type="transmembrane region" description="Helical" evidence="7">
    <location>
        <begin position="107"/>
        <end position="127"/>
    </location>
</feature>
<dbReference type="STRING" id="258515.SAMN05192585_12319"/>
<evidence type="ECO:0000256" key="5">
    <source>
        <dbReference type="ARBA" id="ARBA00022989"/>
    </source>
</evidence>
<evidence type="ECO:0000256" key="4">
    <source>
        <dbReference type="ARBA" id="ARBA00022692"/>
    </source>
</evidence>
<evidence type="ECO:0000313" key="9">
    <source>
        <dbReference type="EMBL" id="SDN56806.1"/>
    </source>
</evidence>
<dbReference type="PROSITE" id="PS50850">
    <property type="entry name" value="MFS"/>
    <property type="match status" value="1"/>
</dbReference>
<feature type="transmembrane region" description="Helical" evidence="7">
    <location>
        <begin position="261"/>
        <end position="282"/>
    </location>
</feature>
<gene>
    <name evidence="9" type="ORF">SAMN05192585_12319</name>
</gene>
<organism evidence="9 10">
    <name type="scientific">Acetanaerobacterium elongatum</name>
    <dbReference type="NCBI Taxonomy" id="258515"/>
    <lineage>
        <taxon>Bacteria</taxon>
        <taxon>Bacillati</taxon>
        <taxon>Bacillota</taxon>
        <taxon>Clostridia</taxon>
        <taxon>Eubacteriales</taxon>
        <taxon>Oscillospiraceae</taxon>
        <taxon>Acetanaerobacterium</taxon>
    </lineage>
</organism>
<dbReference type="AlphaFoldDB" id="A0A1H0CG41"/>
<evidence type="ECO:0000259" key="8">
    <source>
        <dbReference type="PROSITE" id="PS50850"/>
    </source>
</evidence>
<evidence type="ECO:0000256" key="1">
    <source>
        <dbReference type="ARBA" id="ARBA00004651"/>
    </source>
</evidence>
<evidence type="ECO:0000256" key="7">
    <source>
        <dbReference type="SAM" id="Phobius"/>
    </source>
</evidence>
<dbReference type="PANTHER" id="PTHR23517">
    <property type="entry name" value="RESISTANCE PROTEIN MDTM, PUTATIVE-RELATED-RELATED"/>
    <property type="match status" value="1"/>
</dbReference>
<evidence type="ECO:0000313" key="10">
    <source>
        <dbReference type="Proteomes" id="UP000199182"/>
    </source>
</evidence>
<dbReference type="SUPFAM" id="SSF103473">
    <property type="entry name" value="MFS general substrate transporter"/>
    <property type="match status" value="1"/>
</dbReference>
<feature type="transmembrane region" description="Helical" evidence="7">
    <location>
        <begin position="52"/>
        <end position="70"/>
    </location>
</feature>
<keyword evidence="3" id="KW-1003">Cell membrane</keyword>
<evidence type="ECO:0000256" key="6">
    <source>
        <dbReference type="ARBA" id="ARBA00023136"/>
    </source>
</evidence>
<keyword evidence="4 7" id="KW-0812">Transmembrane</keyword>
<feature type="transmembrane region" description="Helical" evidence="7">
    <location>
        <begin position="349"/>
        <end position="368"/>
    </location>
</feature>
<feature type="domain" description="Major facilitator superfamily (MFS) profile" evidence="8">
    <location>
        <begin position="16"/>
        <end position="403"/>
    </location>
</feature>
<feature type="transmembrane region" description="Helical" evidence="7">
    <location>
        <begin position="315"/>
        <end position="337"/>
    </location>
</feature>
<dbReference type="InterPro" id="IPR036259">
    <property type="entry name" value="MFS_trans_sf"/>
</dbReference>
<feature type="transmembrane region" description="Helical" evidence="7">
    <location>
        <begin position="169"/>
        <end position="189"/>
    </location>
</feature>
<sequence length="405" mass="45075">MRKLNFLKVYSGLPKDIYILFIAKMITCMGMFIMPLWTLILTQKIGLTKSQAGLMTTIFAVAQAPGLLLGGKLIDKVGRKRVVFFSQTFGAIIYIICAVVPMSMTTVVMLIAASTLYTVASPALDALTADITTPENRKASFSLIYFGINLGYTISPMLGGFLFARHLPLLFVLDAVTTIISTSLIMIYIKEPRFKNPDNTLSESAQDDGREASVLQVLWRTRILLYFILTMFIYQFCYTQWSFMLPLQMGDFFGGNGALNYSFLVTVNAITVIALTPIATALTQKFYPLVIMAFGGFCYFISFVMFGFFKDLPLFIIATLILTLGEILISVNSSSFIANQTPDTHRGRVNSLSTFMQGTCFAVAPLIMGNVISITNYQTSWWIIAGLMLLGFLSMLALNRKNRRI</sequence>
<proteinExistence type="predicted"/>
<dbReference type="InterPro" id="IPR050171">
    <property type="entry name" value="MFS_Transporters"/>
</dbReference>
<dbReference type="Gene3D" id="1.20.1250.20">
    <property type="entry name" value="MFS general substrate transporter like domains"/>
    <property type="match status" value="1"/>
</dbReference>
<accession>A0A1H0CG41</accession>
<evidence type="ECO:0000256" key="3">
    <source>
        <dbReference type="ARBA" id="ARBA00022475"/>
    </source>
</evidence>
<dbReference type="Proteomes" id="UP000199182">
    <property type="component" value="Unassembled WGS sequence"/>
</dbReference>
<feature type="transmembrane region" description="Helical" evidence="7">
    <location>
        <begin position="380"/>
        <end position="398"/>
    </location>
</feature>
<dbReference type="PROSITE" id="PS00216">
    <property type="entry name" value="SUGAR_TRANSPORT_1"/>
    <property type="match status" value="1"/>
</dbReference>
<name>A0A1H0CG41_9FIRM</name>
<dbReference type="InterPro" id="IPR020846">
    <property type="entry name" value="MFS_dom"/>
</dbReference>
<keyword evidence="10" id="KW-1185">Reference proteome</keyword>
<feature type="transmembrane region" description="Helical" evidence="7">
    <location>
        <begin position="82"/>
        <end position="101"/>
    </location>
</feature>